<accession>A0A343TF54</accession>
<evidence type="ECO:0000256" key="1">
    <source>
        <dbReference type="HAMAP-Rule" id="MF_02096"/>
    </source>
</evidence>
<keyword evidence="1" id="KW-0227">DNA damage</keyword>
<sequence>MRLDEYLDLEVNERARRRQLAEEKSYDILDHLETFQDRFEETVSGDAVVGSVSPSVFVGRTNYPRVSTGILSPVGREEEAARFETSAEWYDEDISIEGVFQRRTSLLNSTNRVDVTEGATGFGNRTAAGDGDGCGSVYDAWDGFLGTQREVAIADRPVGVEIGLEDRPDLDFDVNDADVSTPTGPRAPADSADLTENPHVPRPVQKTLEDDDWRATGAMNYLYRRGFDVYEINTILSAGALGERENRRLVPTRWSITAVDDTVGQFLRGTIRNTQSIDTVEVHRNDYLGNAFWIVLAPGNWEFELVEMKAPGSIWNPDPEAGVWLAADAEGRDGRTGYVEETAGAYYAARLAVLEHLQDRNRQAKALVLRHVSDDYWGPVGVWQVRETVRNAFDDEPGETETFGEAIREITPHLPVSLADLRRKSRLCAGLQTSLADFGSQRS</sequence>
<dbReference type="RefSeq" id="WP_119813628.1">
    <property type="nucleotide sequence ID" value="NZ_CP025066.1"/>
</dbReference>
<dbReference type="InterPro" id="IPR006979">
    <property type="entry name" value="Nre_C"/>
</dbReference>
<dbReference type="OrthoDB" id="6609at2157"/>
<evidence type="ECO:0000259" key="3">
    <source>
        <dbReference type="Pfam" id="PF04894"/>
    </source>
</evidence>
<feature type="region of interest" description="Disordered" evidence="2">
    <location>
        <begin position="169"/>
        <end position="204"/>
    </location>
</feature>
<evidence type="ECO:0000259" key="4">
    <source>
        <dbReference type="Pfam" id="PF04895"/>
    </source>
</evidence>
<dbReference type="InterPro" id="IPR006978">
    <property type="entry name" value="Nre_N"/>
</dbReference>
<organism evidence="5 6">
    <name type="scientific">Halalkaliarchaeum desulfuricum</name>
    <dbReference type="NCBI Taxonomy" id="2055893"/>
    <lineage>
        <taxon>Archaea</taxon>
        <taxon>Methanobacteriati</taxon>
        <taxon>Methanobacteriota</taxon>
        <taxon>Stenosarchaea group</taxon>
        <taxon>Halobacteria</taxon>
        <taxon>Halobacteriales</taxon>
        <taxon>Haloferacaceae</taxon>
        <taxon>Halalkaliarchaeum</taxon>
    </lineage>
</organism>
<gene>
    <name evidence="5" type="ORF">AArcSl_0068</name>
</gene>
<reference evidence="6" key="1">
    <citation type="submission" date="2017-11" db="EMBL/GenBank/DDBJ databases">
        <title>Phenotypic and genomic properties of facultatively anaerobic sulfur-reducing natronoarchaea from hypersaline soda lakes.</title>
        <authorList>
            <person name="Sorokin D.Y."/>
            <person name="Kublanov I.V."/>
            <person name="Roman P."/>
            <person name="Sinninghe Damste J.S."/>
            <person name="Golyshin P.N."/>
            <person name="Rojo D."/>
            <person name="Ciordia S."/>
            <person name="Mena M.D.C."/>
            <person name="Ferrer M."/>
            <person name="Messina E."/>
            <person name="Smedile F."/>
            <person name="La Spada G."/>
            <person name="La Cono V."/>
            <person name="Yakimov M.M."/>
        </authorList>
    </citation>
    <scope>NUCLEOTIDE SEQUENCE [LARGE SCALE GENOMIC DNA]</scope>
    <source>
        <strain evidence="6">AArc-Sl</strain>
    </source>
</reference>
<dbReference type="Proteomes" id="UP000263012">
    <property type="component" value="Chromosome"/>
</dbReference>
<dbReference type="PANTHER" id="PTHR38136">
    <property type="entry name" value="DNA REPAIR PROTEIN"/>
    <property type="match status" value="1"/>
</dbReference>
<comment type="caution">
    <text evidence="1">Lacks conserved residue(s) required for the propagation of feature annotation.</text>
</comment>
<keyword evidence="6" id="KW-1185">Reference proteome</keyword>
<dbReference type="EMBL" id="CP025066">
    <property type="protein sequence ID" value="AUX07726.1"/>
    <property type="molecule type" value="Genomic_DNA"/>
</dbReference>
<comment type="function">
    <text evidence="1">Involved in DNA damage repair.</text>
</comment>
<dbReference type="Pfam" id="PF04894">
    <property type="entry name" value="Nre_N"/>
    <property type="match status" value="1"/>
</dbReference>
<dbReference type="AlphaFoldDB" id="A0A343TF54"/>
<dbReference type="PANTHER" id="PTHR38136:SF2">
    <property type="entry name" value="DNA REPAIR PROTEIN"/>
    <property type="match status" value="1"/>
</dbReference>
<keyword evidence="1" id="KW-0234">DNA repair</keyword>
<feature type="domain" description="Archaeal Nre N-terminal" evidence="3">
    <location>
        <begin position="20"/>
        <end position="316"/>
    </location>
</feature>
<dbReference type="KEGG" id="hdf:AArcSl_0068"/>
<dbReference type="HAMAP" id="MF_02096">
    <property type="entry name" value="Nre"/>
    <property type="match status" value="1"/>
</dbReference>
<comment type="similarity">
    <text evidence="1">Belongs to the Nre family.</text>
</comment>
<dbReference type="InterPro" id="IPR053546">
    <property type="entry name" value="Nre_DNA_repair"/>
</dbReference>
<feature type="domain" description="Archaeal Nre C-terminal" evidence="4">
    <location>
        <begin position="330"/>
        <end position="438"/>
    </location>
</feature>
<dbReference type="NCBIfam" id="NF041387">
    <property type="entry name" value="DNArepr_NreA_Halo"/>
    <property type="match status" value="1"/>
</dbReference>
<protein>
    <recommendedName>
        <fullName evidence="1">DNA repair protein</fullName>
    </recommendedName>
</protein>
<evidence type="ECO:0000313" key="6">
    <source>
        <dbReference type="Proteomes" id="UP000263012"/>
    </source>
</evidence>
<proteinExistence type="inferred from homology"/>
<evidence type="ECO:0000256" key="2">
    <source>
        <dbReference type="SAM" id="MobiDB-lite"/>
    </source>
</evidence>
<dbReference type="Pfam" id="PF04895">
    <property type="entry name" value="Nre_C"/>
    <property type="match status" value="1"/>
</dbReference>
<evidence type="ECO:0000313" key="5">
    <source>
        <dbReference type="EMBL" id="AUX07726.1"/>
    </source>
</evidence>
<name>A0A343TF54_9EURY</name>
<dbReference type="GeneID" id="37876404"/>
<dbReference type="GO" id="GO:0006281">
    <property type="term" value="P:DNA repair"/>
    <property type="evidence" value="ECO:0007669"/>
    <property type="project" value="UniProtKB-UniRule"/>
</dbReference>
<dbReference type="InterPro" id="IPR033167">
    <property type="entry name" value="Nre"/>
</dbReference>